<dbReference type="GO" id="GO:0007165">
    <property type="term" value="P:signal transduction"/>
    <property type="evidence" value="ECO:0007669"/>
    <property type="project" value="UniProtKB-KW"/>
</dbReference>
<reference evidence="11" key="1">
    <citation type="submission" date="2024-09" db="EMBL/GenBank/DDBJ databases">
        <title>Whole genome shotgun sequence of Pseudomonas alcaligenes NBRC 14159.</title>
        <authorList>
            <person name="Yoshida I."/>
            <person name="Hosoyama A."/>
            <person name="Tsuchikane K."/>
            <person name="Noguchi M."/>
            <person name="Hirakata S."/>
            <person name="Ando Y."/>
            <person name="Ohji S."/>
            <person name="Yamazoe A."/>
            <person name="Yamazaki S."/>
            <person name="Fujita N."/>
        </authorList>
    </citation>
    <scope>NUCLEOTIDE SEQUENCE</scope>
    <source>
        <strain evidence="11">NBRC 14159</strain>
    </source>
</reference>
<keyword evidence="6 8" id="KW-0807">Transducer</keyword>
<dbReference type="GO" id="GO:0016020">
    <property type="term" value="C:membrane"/>
    <property type="evidence" value="ECO:0007669"/>
    <property type="project" value="UniProtKB-SubCell"/>
</dbReference>
<evidence type="ECO:0000256" key="5">
    <source>
        <dbReference type="ARBA" id="ARBA00023136"/>
    </source>
</evidence>
<keyword evidence="4 9" id="KW-1133">Transmembrane helix</keyword>
<comment type="caution">
    <text evidence="11">The sequence shown here is derived from an EMBL/GenBank/DDBJ whole genome shotgun (WGS) entry which is preliminary data.</text>
</comment>
<dbReference type="PANTHER" id="PTHR32089:SF120">
    <property type="entry name" value="METHYL-ACCEPTING CHEMOTAXIS PROTEIN TLPQ"/>
    <property type="match status" value="1"/>
</dbReference>
<comment type="subcellular location">
    <subcellularLocation>
        <location evidence="1">Membrane</location>
    </subcellularLocation>
</comment>
<protein>
    <recommendedName>
        <fullName evidence="10">Methyl-accepting transducer domain-containing protein</fullName>
    </recommendedName>
</protein>
<evidence type="ECO:0000256" key="7">
    <source>
        <dbReference type="ARBA" id="ARBA00029447"/>
    </source>
</evidence>
<evidence type="ECO:0000313" key="12">
    <source>
        <dbReference type="Proteomes" id="UP000016560"/>
    </source>
</evidence>
<dbReference type="InterPro" id="IPR004089">
    <property type="entry name" value="MCPsignal_dom"/>
</dbReference>
<keyword evidence="12" id="KW-1185">Reference proteome</keyword>
<evidence type="ECO:0000256" key="1">
    <source>
        <dbReference type="ARBA" id="ARBA00004370"/>
    </source>
</evidence>
<dbReference type="Gene3D" id="1.10.287.950">
    <property type="entry name" value="Methyl-accepting chemotaxis protein"/>
    <property type="match status" value="1"/>
</dbReference>
<evidence type="ECO:0000256" key="3">
    <source>
        <dbReference type="ARBA" id="ARBA00022692"/>
    </source>
</evidence>
<dbReference type="AlphaFoldDB" id="U2ZU41"/>
<keyword evidence="3 9" id="KW-0812">Transmembrane</keyword>
<evidence type="ECO:0000313" key="11">
    <source>
        <dbReference type="EMBL" id="GAD64597.1"/>
    </source>
</evidence>
<evidence type="ECO:0000256" key="2">
    <source>
        <dbReference type="ARBA" id="ARBA00022500"/>
    </source>
</evidence>
<dbReference type="EMBL" id="BATI01000042">
    <property type="protein sequence ID" value="GAD64597.1"/>
    <property type="molecule type" value="Genomic_DNA"/>
</dbReference>
<comment type="similarity">
    <text evidence="7">Belongs to the methyl-accepting chemotaxis (MCP) protein family.</text>
</comment>
<dbReference type="PROSITE" id="PS50111">
    <property type="entry name" value="CHEMOTAXIS_TRANSDUC_2"/>
    <property type="match status" value="1"/>
</dbReference>
<keyword evidence="5 9" id="KW-0472">Membrane</keyword>
<dbReference type="GO" id="GO:0006935">
    <property type="term" value="P:chemotaxis"/>
    <property type="evidence" value="ECO:0007669"/>
    <property type="project" value="UniProtKB-KW"/>
</dbReference>
<organism evidence="11 12">
    <name type="scientific">Aquipseudomonas alcaligenes (strain ATCC 14909 / DSM 50342 / CCUG 1425 / JCM 20561 / NBRC 14159 / NCIMB 9945 / NCTC 10367 / 1577)</name>
    <name type="common">Pseudomonas alcaligenes</name>
    <dbReference type="NCBI Taxonomy" id="1215092"/>
    <lineage>
        <taxon>Bacteria</taxon>
        <taxon>Pseudomonadati</taxon>
        <taxon>Pseudomonadota</taxon>
        <taxon>Gammaproteobacteria</taxon>
        <taxon>Pseudomonadales</taxon>
        <taxon>Pseudomonadaceae</taxon>
        <taxon>Aquipseudomonas</taxon>
    </lineage>
</organism>
<dbReference type="eggNOG" id="COG0840">
    <property type="taxonomic scope" value="Bacteria"/>
</dbReference>
<accession>U2ZU41</accession>
<gene>
    <name evidence="11" type="ORF">PA6_042_00080</name>
</gene>
<dbReference type="Pfam" id="PF00015">
    <property type="entry name" value="MCPsignal"/>
    <property type="match status" value="1"/>
</dbReference>
<dbReference type="SUPFAM" id="SSF58104">
    <property type="entry name" value="Methyl-accepting chemotaxis protein (MCP) signaling domain"/>
    <property type="match status" value="1"/>
</dbReference>
<keyword evidence="2" id="KW-0145">Chemotaxis</keyword>
<feature type="transmembrane region" description="Helical" evidence="9">
    <location>
        <begin position="12"/>
        <end position="34"/>
    </location>
</feature>
<sequence>MLVGLGAWGGLPLWICLFCGLCLNLGLLPALATATHWRALMQPRSNPPVTPTWAAPLAAQLDTLSEQQRQLLEALEAQWAALADSQQRHWQQQHERIGQHSEQVHAALLPIQQQDSAEAMQQIQQAMRTLSAGQQRGEQQAATQGERLQVVSELVQTIMRATDDMDSIAKQTNLLALNAAIEAARAGDTGRGFAVVADEVRALSNRSTEFSQTIRSTLANMLDALQQATTQATPQMQDDADAPQQLIETLLQTLAQQQASSREAAAQTLGLLHELQAELPQALAAVPHNPLNELHQHQQALAELATQLKRNSAPHD</sequence>
<dbReference type="PANTHER" id="PTHR32089">
    <property type="entry name" value="METHYL-ACCEPTING CHEMOTAXIS PROTEIN MCPB"/>
    <property type="match status" value="1"/>
</dbReference>
<name>U2ZU41_AQUA1</name>
<dbReference type="STRING" id="43263.A0T30_04635"/>
<feature type="domain" description="Methyl-accepting transducer" evidence="10">
    <location>
        <begin position="114"/>
        <end position="229"/>
    </location>
</feature>
<proteinExistence type="inferred from homology"/>
<evidence type="ECO:0000256" key="9">
    <source>
        <dbReference type="SAM" id="Phobius"/>
    </source>
</evidence>
<evidence type="ECO:0000256" key="6">
    <source>
        <dbReference type="ARBA" id="ARBA00023224"/>
    </source>
</evidence>
<dbReference type="Proteomes" id="UP000016560">
    <property type="component" value="Unassembled WGS sequence"/>
</dbReference>
<evidence type="ECO:0000259" key="10">
    <source>
        <dbReference type="PROSITE" id="PS50111"/>
    </source>
</evidence>
<evidence type="ECO:0000256" key="4">
    <source>
        <dbReference type="ARBA" id="ARBA00022989"/>
    </source>
</evidence>
<dbReference type="SMART" id="SM00283">
    <property type="entry name" value="MA"/>
    <property type="match status" value="1"/>
</dbReference>
<evidence type="ECO:0000256" key="8">
    <source>
        <dbReference type="PROSITE-ProRule" id="PRU00284"/>
    </source>
</evidence>